<evidence type="ECO:0000259" key="8">
    <source>
        <dbReference type="Pfam" id="PF07810"/>
    </source>
</evidence>
<feature type="compositionally biased region" description="Gly residues" evidence="6">
    <location>
        <begin position="63"/>
        <end position="77"/>
    </location>
</feature>
<keyword evidence="10" id="KW-1185">Reference proteome</keyword>
<evidence type="ECO:0000256" key="1">
    <source>
        <dbReference type="ARBA" id="ARBA00004141"/>
    </source>
</evidence>
<evidence type="ECO:0000256" key="3">
    <source>
        <dbReference type="ARBA" id="ARBA00022692"/>
    </source>
</evidence>
<reference evidence="9" key="2">
    <citation type="submission" date="2020-11" db="EMBL/GenBank/DDBJ databases">
        <authorList>
            <person name="McCartney M.A."/>
            <person name="Auch B."/>
            <person name="Kono T."/>
            <person name="Mallez S."/>
            <person name="Becker A."/>
            <person name="Gohl D.M."/>
            <person name="Silverstein K.A.T."/>
            <person name="Koren S."/>
            <person name="Bechman K.B."/>
            <person name="Herman A."/>
            <person name="Abrahante J.E."/>
            <person name="Garbe J."/>
        </authorList>
    </citation>
    <scope>NUCLEOTIDE SEQUENCE</scope>
    <source>
        <strain evidence="9">Duluth1</strain>
        <tissue evidence="9">Whole animal</tissue>
    </source>
</reference>
<accession>A0A9D4RLU6</accession>
<dbReference type="GO" id="GO:0005886">
    <property type="term" value="C:plasma membrane"/>
    <property type="evidence" value="ECO:0007669"/>
    <property type="project" value="InterPro"/>
</dbReference>
<dbReference type="Pfam" id="PF07810">
    <property type="entry name" value="TMC"/>
    <property type="match status" value="1"/>
</dbReference>
<feature type="transmembrane region" description="Helical" evidence="7">
    <location>
        <begin position="791"/>
        <end position="814"/>
    </location>
</feature>
<feature type="compositionally biased region" description="Basic and acidic residues" evidence="6">
    <location>
        <begin position="100"/>
        <end position="117"/>
    </location>
</feature>
<feature type="domain" description="TMC" evidence="8">
    <location>
        <begin position="721"/>
        <end position="828"/>
    </location>
</feature>
<feature type="compositionally biased region" description="Basic and acidic residues" evidence="6">
    <location>
        <begin position="138"/>
        <end position="153"/>
    </location>
</feature>
<comment type="subcellular location">
    <subcellularLocation>
        <location evidence="1">Membrane</location>
        <topology evidence="1">Multi-pass membrane protein</topology>
    </subcellularLocation>
</comment>
<protein>
    <recommendedName>
        <fullName evidence="8">TMC domain-containing protein</fullName>
    </recommendedName>
</protein>
<feature type="transmembrane region" description="Helical" evidence="7">
    <location>
        <begin position="465"/>
        <end position="489"/>
    </location>
</feature>
<evidence type="ECO:0000256" key="5">
    <source>
        <dbReference type="ARBA" id="ARBA00023136"/>
    </source>
</evidence>
<comment type="similarity">
    <text evidence="2">Belongs to the TMC family.</text>
</comment>
<sequence>MAGGGFHGSDWRTGPHALSMEGYQEGMSRYWGEVNPSYEKGMDEGDNWRREIPQYKDERQHSGYGGEGRQHSGYGGEGRQHSGYGGDSRRYNGYSGDSRQYSRYDGDGKNKAYRDVDTESIDLQPDYEDLPDNANGFHDSRDGPGRMQNRDIGDQQNEYYSEGRIPEQNKAFDNEGFQREDNGDADARPEVFSRRNRSLYRKHSQKRSTGVSYTDHLQTIVQRRKQARTNISELGFSGRKSVINNHYDDLNDDFDDRLPSNRNKRTKSLKNRLNTLKHDREDLSTHDQAAALRDTTRDKILSHQDSGFGYEQKKYQLAKKFSSFKNWAKSWIYQLELWSGAFKVIEGHFGTSTVSYFRFLRWLMFLNLSLTVFMMFVVLVPFLTVGVGGDGANSFTDSVNSCTSKYHYEAIYHSTNYTSSFEVKNTSKVSTQSFVDVLQGTGWMENTVLFYGAYFNRTTFSETPFVYNMALAYLCAVGVGYLISFVLLVKNSANGMKESVLTSTSGGMSLYCNKVFGAWDYCIVRKKTAKLKHKSVWQEIQNELEYQRLQWKKESRTTREKVKLYVIRVLINLLVLAILGGALYLIYFTNEKLAELQHRTDLNKTVKLVLEFLPSITITLLSVIVPTIFNKLVTAEDYMPAFAIRITLIRTVLLRLSSVGILMISLYATLKGLAPSLDVSPFYQASCGVSTAPTNMSDPEGNWTQVNNETESTDKKPNIKCWETYVGQQIYKLVFLNFIVVIAVTFVWEFPRKLMYKKFHKRFKLVNLLGLQEFDLSKSVLDLVYLQTLCWIGMFFSPIIPGMCLITCFIFFYIKKASLLTNCIPTQQYGTSKSNSLFMMVLLLSFFLAIIPISYMVGKLHPSQGCGPFRVYSRDNYIMFDVVSNMVDEWPSKARSTFYFMGTAGFMAVMGLLLCMLMYYFWLVGQAHHKMSKGLREQLKVEGQDKQFLVARLHETFEIMKLHR</sequence>
<dbReference type="Proteomes" id="UP000828390">
    <property type="component" value="Unassembled WGS sequence"/>
</dbReference>
<feature type="transmembrane region" description="Helical" evidence="7">
    <location>
        <begin position="898"/>
        <end position="923"/>
    </location>
</feature>
<keyword evidence="5 7" id="KW-0472">Membrane</keyword>
<feature type="compositionally biased region" description="Basic and acidic residues" evidence="6">
    <location>
        <begin position="40"/>
        <end position="61"/>
    </location>
</feature>
<evidence type="ECO:0000256" key="6">
    <source>
        <dbReference type="SAM" id="MobiDB-lite"/>
    </source>
</evidence>
<comment type="caution">
    <text evidence="9">The sequence shown here is derived from an EMBL/GenBank/DDBJ whole genome shotgun (WGS) entry which is preliminary data.</text>
</comment>
<feature type="transmembrane region" description="Helical" evidence="7">
    <location>
        <begin position="608"/>
        <end position="632"/>
    </location>
</feature>
<dbReference type="PANTHER" id="PTHR23302">
    <property type="entry name" value="TRANSMEMBRANE CHANNEL-RELATED"/>
    <property type="match status" value="1"/>
</dbReference>
<organism evidence="9 10">
    <name type="scientific">Dreissena polymorpha</name>
    <name type="common">Zebra mussel</name>
    <name type="synonym">Mytilus polymorpha</name>
    <dbReference type="NCBI Taxonomy" id="45954"/>
    <lineage>
        <taxon>Eukaryota</taxon>
        <taxon>Metazoa</taxon>
        <taxon>Spiralia</taxon>
        <taxon>Lophotrochozoa</taxon>
        <taxon>Mollusca</taxon>
        <taxon>Bivalvia</taxon>
        <taxon>Autobranchia</taxon>
        <taxon>Heteroconchia</taxon>
        <taxon>Euheterodonta</taxon>
        <taxon>Imparidentia</taxon>
        <taxon>Neoheterodontei</taxon>
        <taxon>Myida</taxon>
        <taxon>Dreissenoidea</taxon>
        <taxon>Dreissenidae</taxon>
        <taxon>Dreissena</taxon>
    </lineage>
</organism>
<evidence type="ECO:0000256" key="7">
    <source>
        <dbReference type="SAM" id="Phobius"/>
    </source>
</evidence>
<evidence type="ECO:0000256" key="2">
    <source>
        <dbReference type="ARBA" id="ARBA00006510"/>
    </source>
</evidence>
<feature type="transmembrane region" description="Helical" evidence="7">
    <location>
        <begin position="362"/>
        <end position="383"/>
    </location>
</feature>
<keyword evidence="4 7" id="KW-1133">Transmembrane helix</keyword>
<dbReference type="PANTHER" id="PTHR23302:SF24">
    <property type="entry name" value="TMC DOMAIN-CONTAINING PROTEIN"/>
    <property type="match status" value="1"/>
</dbReference>
<gene>
    <name evidence="9" type="ORF">DPMN_034306</name>
</gene>
<reference evidence="9" key="1">
    <citation type="journal article" date="2019" name="bioRxiv">
        <title>The Genome of the Zebra Mussel, Dreissena polymorpha: A Resource for Invasive Species Research.</title>
        <authorList>
            <person name="McCartney M.A."/>
            <person name="Auch B."/>
            <person name="Kono T."/>
            <person name="Mallez S."/>
            <person name="Zhang Y."/>
            <person name="Obille A."/>
            <person name="Becker A."/>
            <person name="Abrahante J.E."/>
            <person name="Garbe J."/>
            <person name="Badalamenti J.P."/>
            <person name="Herman A."/>
            <person name="Mangelson H."/>
            <person name="Liachko I."/>
            <person name="Sullivan S."/>
            <person name="Sone E.D."/>
            <person name="Koren S."/>
            <person name="Silverstein K.A.T."/>
            <person name="Beckman K.B."/>
            <person name="Gohl D.M."/>
        </authorList>
    </citation>
    <scope>NUCLEOTIDE SEQUENCE</scope>
    <source>
        <strain evidence="9">Duluth1</strain>
        <tissue evidence="9">Whole animal</tissue>
    </source>
</reference>
<feature type="transmembrane region" description="Helical" evidence="7">
    <location>
        <begin position="730"/>
        <end position="751"/>
    </location>
</feature>
<feature type="compositionally biased region" description="Basic and acidic residues" evidence="6">
    <location>
        <begin position="164"/>
        <end position="189"/>
    </location>
</feature>
<evidence type="ECO:0000313" key="9">
    <source>
        <dbReference type="EMBL" id="KAH3871112.1"/>
    </source>
</evidence>
<evidence type="ECO:0000256" key="4">
    <source>
        <dbReference type="ARBA" id="ARBA00022989"/>
    </source>
</evidence>
<dbReference type="EMBL" id="JAIWYP010000002">
    <property type="protein sequence ID" value="KAH3871112.1"/>
    <property type="molecule type" value="Genomic_DNA"/>
</dbReference>
<feature type="transmembrane region" description="Helical" evidence="7">
    <location>
        <begin position="835"/>
        <end position="855"/>
    </location>
</feature>
<dbReference type="AlphaFoldDB" id="A0A9D4RLU6"/>
<dbReference type="GO" id="GO:0008381">
    <property type="term" value="F:mechanosensitive monoatomic ion channel activity"/>
    <property type="evidence" value="ECO:0007669"/>
    <property type="project" value="TreeGrafter"/>
</dbReference>
<name>A0A9D4RLU6_DREPO</name>
<keyword evidence="3 7" id="KW-0812">Transmembrane</keyword>
<dbReference type="InterPro" id="IPR038900">
    <property type="entry name" value="TMC"/>
</dbReference>
<feature type="transmembrane region" description="Helical" evidence="7">
    <location>
        <begin position="565"/>
        <end position="588"/>
    </location>
</feature>
<proteinExistence type="inferred from homology"/>
<evidence type="ECO:0000313" key="10">
    <source>
        <dbReference type="Proteomes" id="UP000828390"/>
    </source>
</evidence>
<dbReference type="InterPro" id="IPR012496">
    <property type="entry name" value="TMC_dom"/>
</dbReference>
<feature type="region of interest" description="Disordered" evidence="6">
    <location>
        <begin position="34"/>
        <end position="189"/>
    </location>
</feature>